<organism evidence="3 4">
    <name type="scientific">Cercophora newfieldiana</name>
    <dbReference type="NCBI Taxonomy" id="92897"/>
    <lineage>
        <taxon>Eukaryota</taxon>
        <taxon>Fungi</taxon>
        <taxon>Dikarya</taxon>
        <taxon>Ascomycota</taxon>
        <taxon>Pezizomycotina</taxon>
        <taxon>Sordariomycetes</taxon>
        <taxon>Sordariomycetidae</taxon>
        <taxon>Sordariales</taxon>
        <taxon>Lasiosphaeriaceae</taxon>
        <taxon>Cercophora</taxon>
    </lineage>
</organism>
<keyword evidence="1" id="KW-0732">Signal</keyword>
<evidence type="ECO:0000313" key="3">
    <source>
        <dbReference type="EMBL" id="KAK0652353.1"/>
    </source>
</evidence>
<reference evidence="3" key="1">
    <citation type="submission" date="2023-06" db="EMBL/GenBank/DDBJ databases">
        <title>Genome-scale phylogeny and comparative genomics of the fungal order Sordariales.</title>
        <authorList>
            <consortium name="Lawrence Berkeley National Laboratory"/>
            <person name="Hensen N."/>
            <person name="Bonometti L."/>
            <person name="Westerberg I."/>
            <person name="Brannstrom I.O."/>
            <person name="Guillou S."/>
            <person name="Cros-Aarteil S."/>
            <person name="Calhoun S."/>
            <person name="Haridas S."/>
            <person name="Kuo A."/>
            <person name="Mondo S."/>
            <person name="Pangilinan J."/>
            <person name="Riley R."/>
            <person name="Labutti K."/>
            <person name="Andreopoulos B."/>
            <person name="Lipzen A."/>
            <person name="Chen C."/>
            <person name="Yanf M."/>
            <person name="Daum C."/>
            <person name="Ng V."/>
            <person name="Clum A."/>
            <person name="Steindorff A."/>
            <person name="Ohm R."/>
            <person name="Martin F."/>
            <person name="Silar P."/>
            <person name="Natvig D."/>
            <person name="Lalanne C."/>
            <person name="Gautier V."/>
            <person name="Ament-Velasquez S.L."/>
            <person name="Kruys A."/>
            <person name="Hutchinson M.I."/>
            <person name="Powell A.J."/>
            <person name="Barry K."/>
            <person name="Miller A.N."/>
            <person name="Grigoriev I.V."/>
            <person name="Debuchy R."/>
            <person name="Gladieux P."/>
            <person name="Thoren M.H."/>
            <person name="Johannesson H."/>
        </authorList>
    </citation>
    <scope>NUCLEOTIDE SEQUENCE</scope>
    <source>
        <strain evidence="3">SMH2532-1</strain>
    </source>
</reference>
<dbReference type="AlphaFoldDB" id="A0AA39YGZ4"/>
<feature type="domain" description="Cellobiose dehydrogenase-like cytochrome" evidence="2">
    <location>
        <begin position="29"/>
        <end position="216"/>
    </location>
</feature>
<sequence length="230" mass="24760">MGDRSCRPRGVFHLFLLHCNAQLIVAGSYLDVRTGMNLTTWSSVPTKTGLDKFTFGIVLPYDAATSDATEFIGLLACQIADTKATGWCGISMHGTMTNSLLLVAYTYQGRILTSFRYATDYWVPDLYTGNATVTPIRSSVNETAHELLFRCSNCFAWDHNGISDGVKSSGNAALVLGRAHAKEAPACPRTMTLGFHAMGWSMFGSAVASLTNPSYAKWAALADLAVPGPC</sequence>
<dbReference type="Proteomes" id="UP001174936">
    <property type="component" value="Unassembled WGS sequence"/>
</dbReference>
<dbReference type="InterPro" id="IPR053208">
    <property type="entry name" value="GMC_Oxidoreductase_CD"/>
</dbReference>
<evidence type="ECO:0000313" key="4">
    <source>
        <dbReference type="Proteomes" id="UP001174936"/>
    </source>
</evidence>
<protein>
    <recommendedName>
        <fullName evidence="2">Cellobiose dehydrogenase-like cytochrome domain-containing protein</fullName>
    </recommendedName>
</protein>
<name>A0AA39YGZ4_9PEZI</name>
<dbReference type="PANTHER" id="PTHR47190:SF1">
    <property type="entry name" value="GLUCOSE-METHANOL-CHOLINE OXIDOREDUCTASE N-TERMINAL DOMAIN-CONTAINING PROTEIN"/>
    <property type="match status" value="1"/>
</dbReference>
<comment type="caution">
    <text evidence="3">The sequence shown here is derived from an EMBL/GenBank/DDBJ whole genome shotgun (WGS) entry which is preliminary data.</text>
</comment>
<proteinExistence type="predicted"/>
<gene>
    <name evidence="3" type="ORF">B0T16DRAFT_490226</name>
</gene>
<keyword evidence="4" id="KW-1185">Reference proteome</keyword>
<evidence type="ECO:0000259" key="2">
    <source>
        <dbReference type="Pfam" id="PF16010"/>
    </source>
</evidence>
<dbReference type="CDD" id="cd09630">
    <property type="entry name" value="CDH_like_cytochrome"/>
    <property type="match status" value="1"/>
</dbReference>
<feature type="signal peptide" evidence="1">
    <location>
        <begin position="1"/>
        <end position="26"/>
    </location>
</feature>
<feature type="chain" id="PRO_5041432568" description="Cellobiose dehydrogenase-like cytochrome domain-containing protein" evidence="1">
    <location>
        <begin position="27"/>
        <end position="230"/>
    </location>
</feature>
<evidence type="ECO:0000256" key="1">
    <source>
        <dbReference type="SAM" id="SignalP"/>
    </source>
</evidence>
<dbReference type="PANTHER" id="PTHR47190">
    <property type="entry name" value="DEHYDROGENASE, PUTATIVE-RELATED"/>
    <property type="match status" value="1"/>
</dbReference>
<dbReference type="EMBL" id="JAULSV010000002">
    <property type="protein sequence ID" value="KAK0652353.1"/>
    <property type="molecule type" value="Genomic_DNA"/>
</dbReference>
<dbReference type="Gene3D" id="2.60.40.1210">
    <property type="entry name" value="Cellobiose dehydrogenase, cytochrome domain"/>
    <property type="match status" value="1"/>
</dbReference>
<dbReference type="Pfam" id="PF16010">
    <property type="entry name" value="CDH-cyt"/>
    <property type="match status" value="1"/>
</dbReference>
<accession>A0AA39YGZ4</accession>
<dbReference type="InterPro" id="IPR015920">
    <property type="entry name" value="Cellobiose_DH-like_cyt"/>
</dbReference>
<dbReference type="SUPFAM" id="SSF49344">
    <property type="entry name" value="CBD9-like"/>
    <property type="match status" value="1"/>
</dbReference>